<reference evidence="2" key="1">
    <citation type="submission" date="2023-03" db="EMBL/GenBank/DDBJ databases">
        <title>Andean soil-derived lignocellulolytic bacterial consortium as a source of novel taxa and putative plastic-active enzymes.</title>
        <authorList>
            <person name="Diaz-Garcia L."/>
            <person name="Chuvochina M."/>
            <person name="Feuerriegel G."/>
            <person name="Bunk B."/>
            <person name="Sproer C."/>
            <person name="Streit W.R."/>
            <person name="Rodriguez L.M."/>
            <person name="Overmann J."/>
            <person name="Jimenez D.J."/>
        </authorList>
    </citation>
    <scope>NUCLEOTIDE SEQUENCE</scope>
    <source>
        <strain evidence="2">MAG 7</strain>
    </source>
</reference>
<gene>
    <name evidence="2" type="ORF">P0Y53_03155</name>
</gene>
<feature type="transmembrane region" description="Helical" evidence="1">
    <location>
        <begin position="12"/>
        <end position="37"/>
    </location>
</feature>
<protein>
    <submittedName>
        <fullName evidence="2">Gldg family protein</fullName>
    </submittedName>
</protein>
<evidence type="ECO:0000313" key="3">
    <source>
        <dbReference type="Proteomes" id="UP001220610"/>
    </source>
</evidence>
<dbReference type="Proteomes" id="UP001220610">
    <property type="component" value="Chromosome"/>
</dbReference>
<accession>A0AAJ6BHP6</accession>
<dbReference type="AlphaFoldDB" id="A0AAJ6BHP6"/>
<keyword evidence="1" id="KW-0472">Membrane</keyword>
<evidence type="ECO:0000313" key="2">
    <source>
        <dbReference type="EMBL" id="WEK36487.1"/>
    </source>
</evidence>
<proteinExistence type="predicted"/>
<feature type="transmembrane region" description="Helical" evidence="1">
    <location>
        <begin position="233"/>
        <end position="251"/>
    </location>
</feature>
<feature type="transmembrane region" description="Helical" evidence="1">
    <location>
        <begin position="114"/>
        <end position="139"/>
    </location>
</feature>
<dbReference type="EMBL" id="CP119311">
    <property type="protein sequence ID" value="WEK36487.1"/>
    <property type="molecule type" value="Genomic_DNA"/>
</dbReference>
<feature type="transmembrane region" description="Helical" evidence="1">
    <location>
        <begin position="181"/>
        <end position="201"/>
    </location>
</feature>
<sequence length="771" mass="88100">MRVLFKIAWAELRTLFYSPIAWVILVVFFIISGVLFVEPLVEHSRIQEISQSNNPNYEGFKDGYSASLFAETFSAILFYLYLFIPLLTMGVFSREINNGSIRLLYSSPVSVRELVFGKYLGLLLFNLVLLSGVAILLITGMLSIREVEYKIYLAAFLGLFLLSATYSAIGLFISCLTGYQLLAGLATMMVFVLLGFIGNFWQGYDFFRDISYFLSLPNRVDRMINGLITSRDLLYYLLIIAMFLSFTLLKLKSTQAYIPRSRLIIRYALIFLLISCLGYFSSRPGYIAYLDVTNNKINTIDSTVQEVFKEFDGSPITVTLYANLFDGRFALAAPKNRNHYVWDFWEKYRRFYPAMKMKYEYYYKIDPYNQYTVASYAGKTIHEIASLTAKTYETDFSLFKKPEQIDSLFDFTHEPALLLMELEYKGKKSVLRTFEVKPHWPPDRVVAGSLRRLVRDSTPALLFTTGHYERSPNKFGEREFGGHTNETFSLQALTNLGVDIDTVSLRHQEVPLSTAALVVADPRSMLDTTEQQKILDFINDGGNALFYGEYGKEAMLNPILDKIGIRLERGTLFDRNGENSYIDFTAATTAAGNKLAREEAIQSYWLGKGKGADAYMTRPVTLKYMERDGFSVKPILVVKGNKDTWIEQGHYVPDSAMASFSAEQGDTRKDEYVLAVQLTRTIKGKEQRIIVAGDADHMSRFRQNGVSVFNACYSWLLYNDYPVYQTVRIPQDIFLSIGRKTGKMLYTLYVYILPALVLTVGMILLIRRNRN</sequence>
<feature type="transmembrane region" description="Helical" evidence="1">
    <location>
        <begin position="151"/>
        <end position="174"/>
    </location>
</feature>
<feature type="transmembrane region" description="Helical" evidence="1">
    <location>
        <begin position="263"/>
        <end position="280"/>
    </location>
</feature>
<dbReference type="GO" id="GO:0140359">
    <property type="term" value="F:ABC-type transporter activity"/>
    <property type="evidence" value="ECO:0007669"/>
    <property type="project" value="InterPro"/>
</dbReference>
<dbReference type="Pfam" id="PF12679">
    <property type="entry name" value="ABC2_membrane_2"/>
    <property type="match status" value="1"/>
</dbReference>
<dbReference type="GO" id="GO:0005886">
    <property type="term" value="C:plasma membrane"/>
    <property type="evidence" value="ECO:0007669"/>
    <property type="project" value="UniProtKB-SubCell"/>
</dbReference>
<dbReference type="PANTHER" id="PTHR43471:SF12">
    <property type="entry name" value="HYPOTHETICAL MEMBRANE PROTEIN, CONSERVED"/>
    <property type="match status" value="1"/>
</dbReference>
<feature type="transmembrane region" description="Helical" evidence="1">
    <location>
        <begin position="73"/>
        <end position="93"/>
    </location>
</feature>
<evidence type="ECO:0000256" key="1">
    <source>
        <dbReference type="SAM" id="Phobius"/>
    </source>
</evidence>
<name>A0AAJ6BHP6_9BACT</name>
<keyword evidence="1" id="KW-1133">Transmembrane helix</keyword>
<organism evidence="2 3">
    <name type="scientific">Candidatus Pseudobacter hemicellulosilyticus</name>
    <dbReference type="NCBI Taxonomy" id="3121375"/>
    <lineage>
        <taxon>Bacteria</taxon>
        <taxon>Pseudomonadati</taxon>
        <taxon>Bacteroidota</taxon>
        <taxon>Chitinophagia</taxon>
        <taxon>Chitinophagales</taxon>
        <taxon>Chitinophagaceae</taxon>
        <taxon>Pseudobacter</taxon>
    </lineage>
</organism>
<keyword evidence="1" id="KW-0812">Transmembrane</keyword>
<feature type="transmembrane region" description="Helical" evidence="1">
    <location>
        <begin position="744"/>
        <end position="766"/>
    </location>
</feature>
<dbReference type="PANTHER" id="PTHR43471">
    <property type="entry name" value="ABC TRANSPORTER PERMEASE"/>
    <property type="match status" value="1"/>
</dbReference>